<organism evidence="2 3">
    <name type="scientific">Malus domestica</name>
    <name type="common">Apple</name>
    <name type="synonym">Pyrus malus</name>
    <dbReference type="NCBI Taxonomy" id="3750"/>
    <lineage>
        <taxon>Eukaryota</taxon>
        <taxon>Viridiplantae</taxon>
        <taxon>Streptophyta</taxon>
        <taxon>Embryophyta</taxon>
        <taxon>Tracheophyta</taxon>
        <taxon>Spermatophyta</taxon>
        <taxon>Magnoliopsida</taxon>
        <taxon>eudicotyledons</taxon>
        <taxon>Gunneridae</taxon>
        <taxon>Pentapetalae</taxon>
        <taxon>rosids</taxon>
        <taxon>fabids</taxon>
        <taxon>Rosales</taxon>
        <taxon>Rosaceae</taxon>
        <taxon>Amygdaloideae</taxon>
        <taxon>Maleae</taxon>
        <taxon>Malus</taxon>
    </lineage>
</organism>
<feature type="region of interest" description="Disordered" evidence="1">
    <location>
        <begin position="1"/>
        <end position="32"/>
    </location>
</feature>
<dbReference type="Proteomes" id="UP000290289">
    <property type="component" value="Chromosome 10"/>
</dbReference>
<sequence length="108" mass="12900">MGRASCTPGSQSRRRLSWIDDASNRDREEGTGPVRLLKETLKIKRKDWFRPGREPLKRLDWSWSEVSRSRPERLSRMGLKRSLKERSRTVRRWRARMEGERSRRTSCG</sequence>
<dbReference type="AlphaFoldDB" id="A0A498IY89"/>
<feature type="compositionally biased region" description="Basic and acidic residues" evidence="1">
    <location>
        <begin position="22"/>
        <end position="32"/>
    </location>
</feature>
<gene>
    <name evidence="2" type="ORF">DVH24_042359</name>
</gene>
<accession>A0A498IY89</accession>
<evidence type="ECO:0000313" key="2">
    <source>
        <dbReference type="EMBL" id="RXH88288.1"/>
    </source>
</evidence>
<evidence type="ECO:0000313" key="3">
    <source>
        <dbReference type="Proteomes" id="UP000290289"/>
    </source>
</evidence>
<name>A0A498IY89_MALDO</name>
<keyword evidence="3" id="KW-1185">Reference proteome</keyword>
<proteinExistence type="predicted"/>
<reference evidence="2 3" key="1">
    <citation type="submission" date="2018-10" db="EMBL/GenBank/DDBJ databases">
        <title>A high-quality apple genome assembly.</title>
        <authorList>
            <person name="Hu J."/>
        </authorList>
    </citation>
    <scope>NUCLEOTIDE SEQUENCE [LARGE SCALE GENOMIC DNA]</scope>
    <source>
        <strain evidence="3">cv. HFTH1</strain>
        <tissue evidence="2">Young leaf</tissue>
    </source>
</reference>
<evidence type="ECO:0000256" key="1">
    <source>
        <dbReference type="SAM" id="MobiDB-lite"/>
    </source>
</evidence>
<dbReference type="EMBL" id="RDQH01000336">
    <property type="protein sequence ID" value="RXH88288.1"/>
    <property type="molecule type" value="Genomic_DNA"/>
</dbReference>
<comment type="caution">
    <text evidence="2">The sequence shown here is derived from an EMBL/GenBank/DDBJ whole genome shotgun (WGS) entry which is preliminary data.</text>
</comment>
<protein>
    <submittedName>
        <fullName evidence="2">Uncharacterized protein</fullName>
    </submittedName>
</protein>